<reference evidence="1 2" key="1">
    <citation type="submission" date="2021-01" db="EMBL/GenBank/DDBJ databases">
        <title>Whole genome shotgun sequence of Actinoplanes durhamensis NBRC 14914.</title>
        <authorList>
            <person name="Komaki H."/>
            <person name="Tamura T."/>
        </authorList>
    </citation>
    <scope>NUCLEOTIDE SEQUENCE [LARGE SCALE GENOMIC DNA]</scope>
    <source>
        <strain evidence="1 2">NBRC 14914</strain>
    </source>
</reference>
<dbReference type="EMBL" id="BOML01000058">
    <property type="protein sequence ID" value="GIE06013.1"/>
    <property type="molecule type" value="Genomic_DNA"/>
</dbReference>
<dbReference type="RefSeq" id="WP_203733865.1">
    <property type="nucleotide sequence ID" value="NZ_BAAATX010000036.1"/>
</dbReference>
<evidence type="ECO:0008006" key="3">
    <source>
        <dbReference type="Google" id="ProtNLM"/>
    </source>
</evidence>
<dbReference type="Gene3D" id="1.25.40.10">
    <property type="entry name" value="Tetratricopeptide repeat domain"/>
    <property type="match status" value="3"/>
</dbReference>
<proteinExistence type="predicted"/>
<name>A0ABQ3Z855_9ACTN</name>
<dbReference type="Proteomes" id="UP000637628">
    <property type="component" value="Unassembled WGS sequence"/>
</dbReference>
<gene>
    <name evidence="1" type="ORF">Adu01nite_73630</name>
</gene>
<dbReference type="SUPFAM" id="SSF48452">
    <property type="entry name" value="TPR-like"/>
    <property type="match status" value="2"/>
</dbReference>
<dbReference type="SMART" id="SM00028">
    <property type="entry name" value="TPR"/>
    <property type="match status" value="4"/>
</dbReference>
<accession>A0ABQ3Z855</accession>
<protein>
    <recommendedName>
        <fullName evidence="3">Tetratricopeptide repeat protein</fullName>
    </recommendedName>
</protein>
<dbReference type="InterPro" id="IPR011990">
    <property type="entry name" value="TPR-like_helical_dom_sf"/>
</dbReference>
<sequence>MRRIFLVLGVVAALLTVAAVVNRPARTAPVAAAARIDPLVVRVARAQQHLRDVPGDWAGWAGLGAAYLEQARVTSDPALYPQAEQAARRSLALRRNGDALVVLGALANARHDFAAARDQAKAALAADVNDGEAYGVLADALTQLGDAPGATDAVQHMLDTRPGLAAYARASYDLELRGKLTEAENLMRRALTDAVDPHDAAFCRTQLGDLAFGRGDLRSAGDEYAAALTADPSAVAALRGRARIRAAQGDLPGALADYADLTARLPGPGYLIEYAELLNLDSRADAAAEQLALAGAAQQLFTANGGQDGLATAALALATGRPADAVTAARAEWARRHHPDVADTLAWSLHAAGQDVEALSFAKLAGGRPANYAYHLGVIQLSLGHTAEARAELTRALATNPYFSPADAPNARRALGGLR</sequence>
<evidence type="ECO:0000313" key="2">
    <source>
        <dbReference type="Proteomes" id="UP000637628"/>
    </source>
</evidence>
<evidence type="ECO:0000313" key="1">
    <source>
        <dbReference type="EMBL" id="GIE06013.1"/>
    </source>
</evidence>
<dbReference type="InterPro" id="IPR019734">
    <property type="entry name" value="TPR_rpt"/>
</dbReference>
<organism evidence="1 2">
    <name type="scientific">Paractinoplanes durhamensis</name>
    <dbReference type="NCBI Taxonomy" id="113563"/>
    <lineage>
        <taxon>Bacteria</taxon>
        <taxon>Bacillati</taxon>
        <taxon>Actinomycetota</taxon>
        <taxon>Actinomycetes</taxon>
        <taxon>Micromonosporales</taxon>
        <taxon>Micromonosporaceae</taxon>
        <taxon>Paractinoplanes</taxon>
    </lineage>
</organism>
<comment type="caution">
    <text evidence="1">The sequence shown here is derived from an EMBL/GenBank/DDBJ whole genome shotgun (WGS) entry which is preliminary data.</text>
</comment>
<keyword evidence="2" id="KW-1185">Reference proteome</keyword>